<evidence type="ECO:0000313" key="1">
    <source>
        <dbReference type="EMBL" id="VDM80018.1"/>
    </source>
</evidence>
<dbReference type="EMBL" id="UYYB01107113">
    <property type="protein sequence ID" value="VDM80018.1"/>
    <property type="molecule type" value="Genomic_DNA"/>
</dbReference>
<accession>A0A3P7LLF0</accession>
<proteinExistence type="predicted"/>
<gene>
    <name evidence="1" type="ORF">SVUK_LOCUS15016</name>
</gene>
<dbReference type="AlphaFoldDB" id="A0A3P7LLF0"/>
<reference evidence="1 2" key="1">
    <citation type="submission" date="2018-11" db="EMBL/GenBank/DDBJ databases">
        <authorList>
            <consortium name="Pathogen Informatics"/>
        </authorList>
    </citation>
    <scope>NUCLEOTIDE SEQUENCE [LARGE SCALE GENOMIC DNA]</scope>
</reference>
<name>A0A3P7LLF0_STRVU</name>
<dbReference type="Proteomes" id="UP000270094">
    <property type="component" value="Unassembled WGS sequence"/>
</dbReference>
<keyword evidence="2" id="KW-1185">Reference proteome</keyword>
<evidence type="ECO:0000313" key="2">
    <source>
        <dbReference type="Proteomes" id="UP000270094"/>
    </source>
</evidence>
<sequence length="243" mass="27568">MFRSLQLLNLLNTTDKAYDDSELRVCFFYLVFEFSRGPIYITTTIHWLFQNVTDLSCWDKCRDFKPAELLETVNGLHSKQENLATIVIFKPIRKATFYVVQYRALGDADFAPHQFAITLQPFITNFMGPKSIFCKSTEIRVAAVSPSGIGPFSDIFTLGPPSPVISWRLELDKMVYLNTPLSNDGYFANGTVEITFKYKAGAWPLGIEDLDVIPMFELFRCAVPSFQSVPHPTFVSFGLSEKV</sequence>
<dbReference type="OrthoDB" id="5890680at2759"/>
<protein>
    <submittedName>
        <fullName evidence="1">Uncharacterized protein</fullName>
    </submittedName>
</protein>
<organism evidence="1 2">
    <name type="scientific">Strongylus vulgaris</name>
    <name type="common">Blood worm</name>
    <dbReference type="NCBI Taxonomy" id="40348"/>
    <lineage>
        <taxon>Eukaryota</taxon>
        <taxon>Metazoa</taxon>
        <taxon>Ecdysozoa</taxon>
        <taxon>Nematoda</taxon>
        <taxon>Chromadorea</taxon>
        <taxon>Rhabditida</taxon>
        <taxon>Rhabditina</taxon>
        <taxon>Rhabditomorpha</taxon>
        <taxon>Strongyloidea</taxon>
        <taxon>Strongylidae</taxon>
        <taxon>Strongylus</taxon>
    </lineage>
</organism>